<name>A0A4C1V6G4_EUMVA</name>
<comment type="caution">
    <text evidence="2">The sequence shown here is derived from an EMBL/GenBank/DDBJ whole genome shotgun (WGS) entry which is preliminary data.</text>
</comment>
<dbReference type="EMBL" id="BGZK01000287">
    <property type="protein sequence ID" value="GBP34401.1"/>
    <property type="molecule type" value="Genomic_DNA"/>
</dbReference>
<feature type="region of interest" description="Disordered" evidence="1">
    <location>
        <begin position="36"/>
        <end position="72"/>
    </location>
</feature>
<proteinExistence type="predicted"/>
<dbReference type="AlphaFoldDB" id="A0A4C1V6G4"/>
<protein>
    <submittedName>
        <fullName evidence="2">Uncharacterized protein</fullName>
    </submittedName>
</protein>
<evidence type="ECO:0000313" key="3">
    <source>
        <dbReference type="Proteomes" id="UP000299102"/>
    </source>
</evidence>
<keyword evidence="3" id="KW-1185">Reference proteome</keyword>
<gene>
    <name evidence="2" type="ORF">EVAR_7454_1</name>
</gene>
<reference evidence="2 3" key="1">
    <citation type="journal article" date="2019" name="Commun. Biol.">
        <title>The bagworm genome reveals a unique fibroin gene that provides high tensile strength.</title>
        <authorList>
            <person name="Kono N."/>
            <person name="Nakamura H."/>
            <person name="Ohtoshi R."/>
            <person name="Tomita M."/>
            <person name="Numata K."/>
            <person name="Arakawa K."/>
        </authorList>
    </citation>
    <scope>NUCLEOTIDE SEQUENCE [LARGE SCALE GENOMIC DNA]</scope>
</reference>
<accession>A0A4C1V6G4</accession>
<sequence length="72" mass="7832">MPLCSGDSGRLKKQREMTRARHRLRATKWILKWDGSFGPAARPARPGPPACSDPRGRRPGPGGLILGRGSMP</sequence>
<evidence type="ECO:0000313" key="2">
    <source>
        <dbReference type="EMBL" id="GBP34401.1"/>
    </source>
</evidence>
<dbReference type="Proteomes" id="UP000299102">
    <property type="component" value="Unassembled WGS sequence"/>
</dbReference>
<organism evidence="2 3">
    <name type="scientific">Eumeta variegata</name>
    <name type="common">Bagworm moth</name>
    <name type="synonym">Eumeta japonica</name>
    <dbReference type="NCBI Taxonomy" id="151549"/>
    <lineage>
        <taxon>Eukaryota</taxon>
        <taxon>Metazoa</taxon>
        <taxon>Ecdysozoa</taxon>
        <taxon>Arthropoda</taxon>
        <taxon>Hexapoda</taxon>
        <taxon>Insecta</taxon>
        <taxon>Pterygota</taxon>
        <taxon>Neoptera</taxon>
        <taxon>Endopterygota</taxon>
        <taxon>Lepidoptera</taxon>
        <taxon>Glossata</taxon>
        <taxon>Ditrysia</taxon>
        <taxon>Tineoidea</taxon>
        <taxon>Psychidae</taxon>
        <taxon>Oiketicinae</taxon>
        <taxon>Eumeta</taxon>
    </lineage>
</organism>
<evidence type="ECO:0000256" key="1">
    <source>
        <dbReference type="SAM" id="MobiDB-lite"/>
    </source>
</evidence>